<evidence type="ECO:0000259" key="1">
    <source>
        <dbReference type="Pfam" id="PF24963"/>
    </source>
</evidence>
<evidence type="ECO:0000313" key="2">
    <source>
        <dbReference type="EMBL" id="KEJ93186.1"/>
    </source>
</evidence>
<comment type="caution">
    <text evidence="2">The sequence shown here is derived from an EMBL/GenBank/DDBJ whole genome shotgun (WGS) entry which is preliminary data.</text>
</comment>
<evidence type="ECO:0000313" key="3">
    <source>
        <dbReference type="Proteomes" id="UP000027665"/>
    </source>
</evidence>
<dbReference type="eggNOG" id="ENOG5030NHN">
    <property type="taxonomic scope" value="Bacteria"/>
</dbReference>
<organism evidence="2 3">
    <name type="scientific">Synergistes jonesii</name>
    <dbReference type="NCBI Taxonomy" id="2754"/>
    <lineage>
        <taxon>Bacteria</taxon>
        <taxon>Thermotogati</taxon>
        <taxon>Synergistota</taxon>
        <taxon>Synergistia</taxon>
        <taxon>Synergistales</taxon>
        <taxon>Synergistaceae</taxon>
        <taxon>Synergistes</taxon>
    </lineage>
</organism>
<gene>
    <name evidence="2" type="ORF">EH55_12860</name>
</gene>
<dbReference type="Proteomes" id="UP000027665">
    <property type="component" value="Unassembled WGS sequence"/>
</dbReference>
<keyword evidence="3" id="KW-1185">Reference proteome</keyword>
<proteinExistence type="predicted"/>
<protein>
    <recommendedName>
        <fullName evidence="1">DUF7768 domain-containing protein</fullName>
    </recommendedName>
</protein>
<accession>A0A073IUN8</accession>
<dbReference type="STRING" id="2754.EH55_12860"/>
<dbReference type="AlphaFoldDB" id="A0A073IUN8"/>
<dbReference type="OrthoDB" id="1149194at2"/>
<dbReference type="Gene3D" id="3.40.50.10400">
    <property type="entry name" value="Hypothetical protein PA1492"/>
    <property type="match status" value="1"/>
</dbReference>
<sequence length="151" mass="17152">MTKKVYIAHPFRGKKPYTAEQIQKNTLRVTGICRAIFRDMTDVVPVSPVHAFGFADPFEDDQHKVLDCCGELLHACDEMWVFGDWLSSMGCIFEVGTFCRRDEGGIAFCTFDEETKRIKKAAAFDLTIDKSDVIAYILGQRQRAFGGEREK</sequence>
<name>A0A073IUN8_9BACT</name>
<dbReference type="RefSeq" id="WP_051682577.1">
    <property type="nucleotide sequence ID" value="NZ_JMKI01000006.1"/>
</dbReference>
<dbReference type="InterPro" id="IPR056670">
    <property type="entry name" value="DUF7768"/>
</dbReference>
<dbReference type="GeneID" id="90982844"/>
<dbReference type="EMBL" id="JMKI01000006">
    <property type="protein sequence ID" value="KEJ93186.1"/>
    <property type="molecule type" value="Genomic_DNA"/>
</dbReference>
<feature type="domain" description="DUF7768" evidence="1">
    <location>
        <begin position="3"/>
        <end position="88"/>
    </location>
</feature>
<reference evidence="2 3" key="1">
    <citation type="submission" date="2014-04" db="EMBL/GenBank/DDBJ databases">
        <title>Draft Genome Sequence of Synergistes jonesii.</title>
        <authorList>
            <person name="Coil D.A."/>
            <person name="Eisen J.A."/>
            <person name="Holland-Moritz H.E."/>
        </authorList>
    </citation>
    <scope>NUCLEOTIDE SEQUENCE [LARGE SCALE GENOMIC DNA]</scope>
    <source>
        <strain evidence="2 3">78-1</strain>
    </source>
</reference>
<dbReference type="Pfam" id="PF24963">
    <property type="entry name" value="DUF7768"/>
    <property type="match status" value="1"/>
</dbReference>